<comment type="caution">
    <text evidence="1">The sequence shown here is derived from an EMBL/GenBank/DDBJ whole genome shotgun (WGS) entry which is preliminary data.</text>
</comment>
<evidence type="ECO:0000313" key="2">
    <source>
        <dbReference type="Proteomes" id="UP000624404"/>
    </source>
</evidence>
<name>A0A8H2ZVN6_9HELO</name>
<keyword evidence="2" id="KW-1185">Reference proteome</keyword>
<proteinExistence type="predicted"/>
<accession>A0A8H2ZVN6</accession>
<dbReference type="OrthoDB" id="1274115at2759"/>
<dbReference type="EMBL" id="CAJHIA010000030">
    <property type="protein sequence ID" value="CAD6447990.1"/>
    <property type="molecule type" value="Genomic_DNA"/>
</dbReference>
<sequence length="61" mass="6907">MTKFTWLITGGFGEELAELYAGVRDALKIYDDVDVLLKSASYIEAGRTEDITSVSYRIHNY</sequence>
<gene>
    <name evidence="1" type="ORF">SCLTRI_LOCUS7782</name>
</gene>
<dbReference type="AlphaFoldDB" id="A0A8H2ZVN6"/>
<reference evidence="1" key="1">
    <citation type="submission" date="2020-10" db="EMBL/GenBank/DDBJ databases">
        <authorList>
            <person name="Kusch S."/>
        </authorList>
    </citation>
    <scope>NUCLEOTIDE SEQUENCE</scope>
    <source>
        <strain evidence="1">SwB9</strain>
    </source>
</reference>
<organism evidence="1 2">
    <name type="scientific">Sclerotinia trifoliorum</name>
    <dbReference type="NCBI Taxonomy" id="28548"/>
    <lineage>
        <taxon>Eukaryota</taxon>
        <taxon>Fungi</taxon>
        <taxon>Dikarya</taxon>
        <taxon>Ascomycota</taxon>
        <taxon>Pezizomycotina</taxon>
        <taxon>Leotiomycetes</taxon>
        <taxon>Helotiales</taxon>
        <taxon>Sclerotiniaceae</taxon>
        <taxon>Sclerotinia</taxon>
    </lineage>
</organism>
<protein>
    <submittedName>
        <fullName evidence="1">6dac4be4-ac7f-48af-8ea4-45c647f8248a</fullName>
    </submittedName>
</protein>
<evidence type="ECO:0000313" key="1">
    <source>
        <dbReference type="EMBL" id="CAD6447990.1"/>
    </source>
</evidence>
<dbReference type="Proteomes" id="UP000624404">
    <property type="component" value="Unassembled WGS sequence"/>
</dbReference>